<evidence type="ECO:0000313" key="2">
    <source>
        <dbReference type="Proteomes" id="UP000198327"/>
    </source>
</evidence>
<sequence length="220" mass="22616">MKRVAGLVEGVVLVAAAVGLCAVVGIASPRPVPGVSTDRLGPDTGETVTEYVDRSRAGVAELTDTEQHWALVSFDTYLSPRAAAEAAGGERIAQVVIRVPLDRVQTRVLTIGVPGSVMSVVDALDVAATELNAGVGQWDRQSQIDAASVSRLADGCDCVVGLVVRADPSALSTMADSPGVRAVEALPADARAGHFAVRAFLPDYTDVVGALPDDGPIPPP</sequence>
<dbReference type="EMBL" id="FZOW01000011">
    <property type="protein sequence ID" value="SNT21960.1"/>
    <property type="molecule type" value="Genomic_DNA"/>
</dbReference>
<dbReference type="STRING" id="398843.A3K89_01125"/>
<dbReference type="RefSeq" id="WP_089248987.1">
    <property type="nucleotide sequence ID" value="NZ_FZOW01000011.1"/>
</dbReference>
<accession>A0A239KVC8</accession>
<gene>
    <name evidence="1" type="ORF">SAMN05421642_111118</name>
</gene>
<keyword evidence="2" id="KW-1185">Reference proteome</keyword>
<proteinExistence type="predicted"/>
<dbReference type="Proteomes" id="UP000198327">
    <property type="component" value="Unassembled WGS sequence"/>
</dbReference>
<evidence type="ECO:0000313" key="1">
    <source>
        <dbReference type="EMBL" id="SNT21960.1"/>
    </source>
</evidence>
<name>A0A239KVC8_9NOCA</name>
<reference evidence="2" key="1">
    <citation type="submission" date="2017-06" db="EMBL/GenBank/DDBJ databases">
        <authorList>
            <person name="Varghese N."/>
            <person name="Submissions S."/>
        </authorList>
    </citation>
    <scope>NUCLEOTIDE SEQUENCE [LARGE SCALE GENOMIC DNA]</scope>
    <source>
        <strain evidence="2">JCM 23211</strain>
    </source>
</reference>
<protein>
    <submittedName>
        <fullName evidence="1">Uncharacterized protein</fullName>
    </submittedName>
</protein>
<organism evidence="1 2">
    <name type="scientific">Rhodococcoides kyotonense</name>
    <dbReference type="NCBI Taxonomy" id="398843"/>
    <lineage>
        <taxon>Bacteria</taxon>
        <taxon>Bacillati</taxon>
        <taxon>Actinomycetota</taxon>
        <taxon>Actinomycetes</taxon>
        <taxon>Mycobacteriales</taxon>
        <taxon>Nocardiaceae</taxon>
        <taxon>Rhodococcoides</taxon>
    </lineage>
</organism>
<dbReference type="OrthoDB" id="4775484at2"/>
<dbReference type="AlphaFoldDB" id="A0A239KVC8"/>